<evidence type="ECO:0000313" key="1">
    <source>
        <dbReference type="EMBL" id="MBU5438735.1"/>
    </source>
</evidence>
<keyword evidence="2" id="KW-1185">Reference proteome</keyword>
<dbReference type="Proteomes" id="UP000749471">
    <property type="component" value="Unassembled WGS sequence"/>
</dbReference>
<dbReference type="Pfam" id="PF11447">
    <property type="entry name" value="DUF3201"/>
    <property type="match status" value="1"/>
</dbReference>
<organism evidence="1 2">
    <name type="scientific">Tissierella simiarum</name>
    <dbReference type="NCBI Taxonomy" id="2841534"/>
    <lineage>
        <taxon>Bacteria</taxon>
        <taxon>Bacillati</taxon>
        <taxon>Bacillota</taxon>
        <taxon>Tissierellia</taxon>
        <taxon>Tissierellales</taxon>
        <taxon>Tissierellaceae</taxon>
        <taxon>Tissierella</taxon>
    </lineage>
</organism>
<gene>
    <name evidence="1" type="ORF">KQI42_11975</name>
</gene>
<dbReference type="InterPro" id="IPR024505">
    <property type="entry name" value="DUF3201"/>
</dbReference>
<reference evidence="1 2" key="1">
    <citation type="submission" date="2021-06" db="EMBL/GenBank/DDBJ databases">
        <authorList>
            <person name="Sun Q."/>
            <person name="Li D."/>
        </authorList>
    </citation>
    <scope>NUCLEOTIDE SEQUENCE [LARGE SCALE GENOMIC DNA]</scope>
    <source>
        <strain evidence="1 2">MSJ-40</strain>
    </source>
</reference>
<sequence length="162" mass="18659">MESNITNSIHNKLNYIYSLGEDVFESIKNESNLQVNYGLFNGHYIKINGRYEYQKYPIPVVAIEGIGDIGFNINGIWFEFFIDKVEFNKVDIENLISRYKVEIYGGNNCLIDFYTEGKSVSDISHNIDISDEETVGIAIYLDNMKSHSIKEIFFDACKLLNL</sequence>
<comment type="caution">
    <text evidence="1">The sequence shown here is derived from an EMBL/GenBank/DDBJ whole genome shotgun (WGS) entry which is preliminary data.</text>
</comment>
<proteinExistence type="predicted"/>
<accession>A0ABS6E738</accession>
<protein>
    <submittedName>
        <fullName evidence="1">DUF3201 domain-containing protein</fullName>
    </submittedName>
</protein>
<name>A0ABS6E738_9FIRM</name>
<evidence type="ECO:0000313" key="2">
    <source>
        <dbReference type="Proteomes" id="UP000749471"/>
    </source>
</evidence>
<dbReference type="RefSeq" id="WP_216520049.1">
    <property type="nucleotide sequence ID" value="NZ_JAHLPM010000009.1"/>
</dbReference>
<dbReference type="EMBL" id="JAHLPM010000009">
    <property type="protein sequence ID" value="MBU5438735.1"/>
    <property type="molecule type" value="Genomic_DNA"/>
</dbReference>